<dbReference type="Gene3D" id="3.30.450.40">
    <property type="match status" value="1"/>
</dbReference>
<feature type="domain" description="Response regulatory" evidence="9">
    <location>
        <begin position="1068"/>
        <end position="1189"/>
    </location>
</feature>
<feature type="region of interest" description="Disordered" evidence="7">
    <location>
        <begin position="615"/>
        <end position="637"/>
    </location>
</feature>
<comment type="caution">
    <text evidence="10">The sequence shown here is derived from an EMBL/GenBank/DDBJ whole genome shotgun (WGS) entry which is preliminary data.</text>
</comment>
<evidence type="ECO:0000313" key="10">
    <source>
        <dbReference type="EMBL" id="PUU73539.1"/>
    </source>
</evidence>
<dbReference type="STRING" id="42251.A0A2T6ZDJ1"/>
<dbReference type="EMBL" id="NESQ01000369">
    <property type="protein sequence ID" value="PUU73539.1"/>
    <property type="molecule type" value="Genomic_DNA"/>
</dbReference>
<dbReference type="Pfam" id="PF02518">
    <property type="entry name" value="HATPase_c"/>
    <property type="match status" value="1"/>
</dbReference>
<feature type="compositionally biased region" description="Polar residues" evidence="7">
    <location>
        <begin position="382"/>
        <end position="398"/>
    </location>
</feature>
<dbReference type="AlphaFoldDB" id="A0A2T6ZDJ1"/>
<comment type="catalytic activity">
    <reaction evidence="1">
        <text>ATP + protein L-histidine = ADP + protein N-phospho-L-histidine.</text>
        <dbReference type="EC" id="2.7.13.3"/>
    </reaction>
</comment>
<evidence type="ECO:0000256" key="7">
    <source>
        <dbReference type="SAM" id="MobiDB-lite"/>
    </source>
</evidence>
<dbReference type="FunFam" id="1.10.287.130:FF:000023">
    <property type="entry name" value="Sensor histidine kinase/response regulator, putative"/>
    <property type="match status" value="1"/>
</dbReference>
<dbReference type="GO" id="GO:0005886">
    <property type="term" value="C:plasma membrane"/>
    <property type="evidence" value="ECO:0007669"/>
    <property type="project" value="TreeGrafter"/>
</dbReference>
<dbReference type="InterPro" id="IPR005467">
    <property type="entry name" value="His_kinase_dom"/>
</dbReference>
<name>A0A2T6ZDJ1_TUBBO</name>
<dbReference type="Gene3D" id="3.30.565.10">
    <property type="entry name" value="Histidine kinase-like ATPase, C-terminal domain"/>
    <property type="match status" value="1"/>
</dbReference>
<evidence type="ECO:0000256" key="3">
    <source>
        <dbReference type="ARBA" id="ARBA00022553"/>
    </source>
</evidence>
<dbReference type="InterPro" id="IPR036890">
    <property type="entry name" value="HATPase_C_sf"/>
</dbReference>
<feature type="domain" description="Histidine kinase" evidence="8">
    <location>
        <begin position="550"/>
        <end position="847"/>
    </location>
</feature>
<reference evidence="10 11" key="1">
    <citation type="submission" date="2017-04" db="EMBL/GenBank/DDBJ databases">
        <title>Draft genome sequence of Tuber borchii Vittad., a whitish edible truffle.</title>
        <authorList>
            <consortium name="DOE Joint Genome Institute"/>
            <person name="Murat C."/>
            <person name="Kuo A."/>
            <person name="Barry K.W."/>
            <person name="Clum A."/>
            <person name="Dockter R.B."/>
            <person name="Fauchery L."/>
            <person name="Iotti M."/>
            <person name="Kohler A."/>
            <person name="Labutti K."/>
            <person name="Lindquist E.A."/>
            <person name="Lipzen A."/>
            <person name="Ohm R.A."/>
            <person name="Wang M."/>
            <person name="Grigoriev I.V."/>
            <person name="Zambonelli A."/>
            <person name="Martin F.M."/>
        </authorList>
    </citation>
    <scope>NUCLEOTIDE SEQUENCE [LARGE SCALE GENOMIC DNA]</scope>
    <source>
        <strain evidence="10 11">Tbo3840</strain>
    </source>
</reference>
<dbReference type="InterPro" id="IPR029016">
    <property type="entry name" value="GAF-like_dom_sf"/>
</dbReference>
<dbReference type="InterPro" id="IPR004358">
    <property type="entry name" value="Sig_transdc_His_kin-like_C"/>
</dbReference>
<feature type="modified residue" description="4-aspartylphosphate" evidence="6">
    <location>
        <position position="1119"/>
    </location>
</feature>
<dbReference type="Proteomes" id="UP000244722">
    <property type="component" value="Unassembled WGS sequence"/>
</dbReference>
<proteinExistence type="predicted"/>
<dbReference type="PROSITE" id="PS50110">
    <property type="entry name" value="RESPONSE_REGULATORY"/>
    <property type="match status" value="1"/>
</dbReference>
<dbReference type="EC" id="2.7.13.3" evidence="2"/>
<evidence type="ECO:0000259" key="9">
    <source>
        <dbReference type="PROSITE" id="PS50110"/>
    </source>
</evidence>
<gene>
    <name evidence="10" type="ORF">B9Z19DRAFT_1094879</name>
</gene>
<protein>
    <recommendedName>
        <fullName evidence="2">histidine kinase</fullName>
        <ecNumber evidence="2">2.7.13.3</ecNumber>
    </recommendedName>
</protein>
<dbReference type="GO" id="GO:0000155">
    <property type="term" value="F:phosphorelay sensor kinase activity"/>
    <property type="evidence" value="ECO:0007669"/>
    <property type="project" value="InterPro"/>
</dbReference>
<feature type="region of interest" description="Disordered" evidence="7">
    <location>
        <begin position="239"/>
        <end position="327"/>
    </location>
</feature>
<evidence type="ECO:0000256" key="1">
    <source>
        <dbReference type="ARBA" id="ARBA00000085"/>
    </source>
</evidence>
<keyword evidence="5" id="KW-0418">Kinase</keyword>
<sequence>MLKHSEYPVPMLEERPRRPSEGTRSRELYRYYSPPSNFDEQLESRATDTVLFAFAQLTALKLDVKQALISLIDSTTQYIVAESSQKLIPHLSRPKSKDTPDSLIQDTYEVRVYPRFGRLCEKTLDLSEDVPPGQFNTLEIEDLAADPLYREIDFVKGSPYMRFYAGAPIRTSKGINIGTLCLLDDRPRKLSEEEKETLVMMTNVVMSHLETIRRERKRSVGVRMQNNLGKFVASGVIARQAPGQEDGNEGFAKTTEEKPFNDRPPPFIAAKFRTGKCGSVEPNLPPLSPRSPEADVSRPAGPNPLLKHSELQTDPTAESEDVSSDSVPVLNESFLSRNSLDTYARASSLIKEAMGVDEVVFVKPHLGPNSSLLDCPGGYFTHSTSSRKPPVSPGSSLWSDEESRLTPCIGQSQAPSVAGILDEVFLQQLLTIYPYGAIFNHTISYPKQPQFSPKIDGTDGGREAEPTIEERAVSSFLKLAPRSTSSIFFPLYDTAGKVSSLGFVFINNPSRVFNGAELGYLRIFGNAIMAEVKLLNTISADNAKSRFISSISHELRSPLHGILAGTELLFDTIVNAQQRELLGTIENCGRTLLDTLNHVLEFSTLDIAAVRDFPRQSSTPHAKPMEASQEPGVSNFEQNSEGIAKGEKVMIDLTGLVEEVIQVVVAGYGFKPTNFETLNKEASEVPWKTSSRDPSDSLKRTLTLNKSIVPIVLDIEERGSWLYRTQSAAFRRILMNLLGNALKYTNRGFVHIKLSIQQPNQLTSLNEGNEGVDLVTLTVEDTGKGMKQEFLSEGLFAAFSQEDHLSPGTGLGMAIVNLLVKSLGGTITVQSRLEEGTKFTVTLPLQCGNLADVRSAPGLIITPKISTFDETRIKTMGKRASMLGFHPPSGDKLQLRKLEVMSKSLRGYLENWFGMTIVPYTNRWRTESDLLVIRYSAETSAIVQTLTGSNPVLVLHADSSKLISSTSAWVKSLSTPCGPNNLAKMFSVLLQDEPTRKVDGTGYIAKVSMKETENGSPDSQIVAEATFRPHPLALDTEMNALTIAPPVGEPIQQSLTPSIGEAKVESPRILVVDDNPINQMVLVRYLKKHNYFFNKAENGLVAFNAVKTSTKPYDIILMDLQMPVMNGFDSTTAIRKLEFEENRAPTTIIALTGLDAREDRKKAITCGINVFLTKPVSLSQVQNELDKWESSSSSNTDSSGSSLS</sequence>
<evidence type="ECO:0000256" key="5">
    <source>
        <dbReference type="ARBA" id="ARBA00022777"/>
    </source>
</evidence>
<dbReference type="SUPFAM" id="SSF47384">
    <property type="entry name" value="Homodimeric domain of signal transducing histidine kinase"/>
    <property type="match status" value="1"/>
</dbReference>
<dbReference type="Pfam" id="PF00512">
    <property type="entry name" value="HisKA"/>
    <property type="match status" value="1"/>
</dbReference>
<dbReference type="InterPro" id="IPR001789">
    <property type="entry name" value="Sig_transdc_resp-reg_receiver"/>
</dbReference>
<evidence type="ECO:0000313" key="11">
    <source>
        <dbReference type="Proteomes" id="UP000244722"/>
    </source>
</evidence>
<dbReference type="SUPFAM" id="SSF52172">
    <property type="entry name" value="CheY-like"/>
    <property type="match status" value="1"/>
</dbReference>
<dbReference type="InterPro" id="IPR011006">
    <property type="entry name" value="CheY-like_superfamily"/>
</dbReference>
<dbReference type="PROSITE" id="PS50109">
    <property type="entry name" value="HIS_KIN"/>
    <property type="match status" value="1"/>
</dbReference>
<dbReference type="InterPro" id="IPR003594">
    <property type="entry name" value="HATPase_dom"/>
</dbReference>
<dbReference type="SMART" id="SM00387">
    <property type="entry name" value="HATPase_c"/>
    <property type="match status" value="1"/>
</dbReference>
<dbReference type="Gene3D" id="1.10.287.130">
    <property type="match status" value="1"/>
</dbReference>
<dbReference type="OrthoDB" id="303614at2759"/>
<keyword evidence="3 6" id="KW-0597">Phosphoprotein</keyword>
<dbReference type="CDD" id="cd00082">
    <property type="entry name" value="HisKA"/>
    <property type="match status" value="1"/>
</dbReference>
<dbReference type="SMART" id="SM00388">
    <property type="entry name" value="HisKA"/>
    <property type="match status" value="1"/>
</dbReference>
<evidence type="ECO:0000256" key="6">
    <source>
        <dbReference type="PROSITE-ProRule" id="PRU00169"/>
    </source>
</evidence>
<dbReference type="SUPFAM" id="SSF55781">
    <property type="entry name" value="GAF domain-like"/>
    <property type="match status" value="1"/>
</dbReference>
<dbReference type="PANTHER" id="PTHR43047">
    <property type="entry name" value="TWO-COMPONENT HISTIDINE PROTEIN KINASE"/>
    <property type="match status" value="1"/>
</dbReference>
<evidence type="ECO:0000256" key="4">
    <source>
        <dbReference type="ARBA" id="ARBA00022679"/>
    </source>
</evidence>
<keyword evidence="11" id="KW-1185">Reference proteome</keyword>
<dbReference type="InterPro" id="IPR003661">
    <property type="entry name" value="HisK_dim/P_dom"/>
</dbReference>
<dbReference type="GO" id="GO:0009927">
    <property type="term" value="F:histidine phosphotransfer kinase activity"/>
    <property type="evidence" value="ECO:0007669"/>
    <property type="project" value="TreeGrafter"/>
</dbReference>
<dbReference type="PANTHER" id="PTHR43047:SF72">
    <property type="entry name" value="OSMOSENSING HISTIDINE PROTEIN KINASE SLN1"/>
    <property type="match status" value="1"/>
</dbReference>
<dbReference type="SMART" id="SM00448">
    <property type="entry name" value="REC"/>
    <property type="match status" value="1"/>
</dbReference>
<feature type="region of interest" description="Disordered" evidence="7">
    <location>
        <begin position="382"/>
        <end position="404"/>
    </location>
</feature>
<dbReference type="Gene3D" id="3.40.50.2300">
    <property type="match status" value="1"/>
</dbReference>
<dbReference type="SUPFAM" id="SSF55874">
    <property type="entry name" value="ATPase domain of HSP90 chaperone/DNA topoisomerase II/histidine kinase"/>
    <property type="match status" value="1"/>
</dbReference>
<dbReference type="Pfam" id="PF00072">
    <property type="entry name" value="Response_reg"/>
    <property type="match status" value="1"/>
</dbReference>
<organism evidence="10 11">
    <name type="scientific">Tuber borchii</name>
    <name type="common">White truffle</name>
    <dbReference type="NCBI Taxonomy" id="42251"/>
    <lineage>
        <taxon>Eukaryota</taxon>
        <taxon>Fungi</taxon>
        <taxon>Dikarya</taxon>
        <taxon>Ascomycota</taxon>
        <taxon>Pezizomycotina</taxon>
        <taxon>Pezizomycetes</taxon>
        <taxon>Pezizales</taxon>
        <taxon>Tuberaceae</taxon>
        <taxon>Tuber</taxon>
    </lineage>
</organism>
<dbReference type="InterPro" id="IPR036097">
    <property type="entry name" value="HisK_dim/P_sf"/>
</dbReference>
<dbReference type="PRINTS" id="PR00344">
    <property type="entry name" value="BCTRLSENSOR"/>
</dbReference>
<evidence type="ECO:0000256" key="2">
    <source>
        <dbReference type="ARBA" id="ARBA00012438"/>
    </source>
</evidence>
<feature type="region of interest" description="Disordered" evidence="7">
    <location>
        <begin position="1"/>
        <end position="26"/>
    </location>
</feature>
<accession>A0A2T6ZDJ1</accession>
<dbReference type="CDD" id="cd17546">
    <property type="entry name" value="REC_hyHK_CKI1_RcsC-like"/>
    <property type="match status" value="1"/>
</dbReference>
<keyword evidence="4" id="KW-0808">Transferase</keyword>
<evidence type="ECO:0000259" key="8">
    <source>
        <dbReference type="PROSITE" id="PS50109"/>
    </source>
</evidence>